<dbReference type="CDD" id="cd17535">
    <property type="entry name" value="REC_NarL-like"/>
    <property type="match status" value="1"/>
</dbReference>
<dbReference type="CDD" id="cd06170">
    <property type="entry name" value="LuxR_C_like"/>
    <property type="match status" value="1"/>
</dbReference>
<evidence type="ECO:0000313" key="6">
    <source>
        <dbReference type="EMBL" id="XBG60825.1"/>
    </source>
</evidence>
<accession>A0AAU7BS41</accession>
<feature type="modified residue" description="4-aspartylphosphate" evidence="3">
    <location>
        <position position="54"/>
    </location>
</feature>
<dbReference type="SUPFAM" id="SSF46894">
    <property type="entry name" value="C-terminal effector domain of the bipartite response regulators"/>
    <property type="match status" value="1"/>
</dbReference>
<dbReference type="GO" id="GO:0006355">
    <property type="term" value="P:regulation of DNA-templated transcription"/>
    <property type="evidence" value="ECO:0007669"/>
    <property type="project" value="InterPro"/>
</dbReference>
<dbReference type="InterPro" id="IPR051015">
    <property type="entry name" value="EvgA-like"/>
</dbReference>
<reference evidence="6" key="1">
    <citation type="submission" date="2024-05" db="EMBL/GenBank/DDBJ databases">
        <title>Pontimicrobium maritimus sp. nov., isolated form sea water.</title>
        <authorList>
            <person name="Muhammad N."/>
            <person name="Vuong T.Q."/>
            <person name="Han H.L."/>
            <person name="Kim S.-G."/>
        </authorList>
    </citation>
    <scope>NUCLEOTIDE SEQUENCE</scope>
    <source>
        <strain evidence="6">SW4</strain>
    </source>
</reference>
<dbReference type="PRINTS" id="PR00038">
    <property type="entry name" value="HTHLUXR"/>
</dbReference>
<protein>
    <submittedName>
        <fullName evidence="6">Response regulator transcription factor</fullName>
    </submittedName>
</protein>
<dbReference type="InterPro" id="IPR058245">
    <property type="entry name" value="NreC/VraR/RcsB-like_REC"/>
</dbReference>
<dbReference type="InterPro" id="IPR036388">
    <property type="entry name" value="WH-like_DNA-bd_sf"/>
</dbReference>
<organism evidence="6">
    <name type="scientific">Pontimicrobium sp. SW4</name>
    <dbReference type="NCBI Taxonomy" id="3153519"/>
    <lineage>
        <taxon>Bacteria</taxon>
        <taxon>Pseudomonadati</taxon>
        <taxon>Bacteroidota</taxon>
        <taxon>Flavobacteriia</taxon>
        <taxon>Flavobacteriales</taxon>
        <taxon>Flavobacteriaceae</taxon>
        <taxon>Pontimicrobium</taxon>
    </lineage>
</organism>
<dbReference type="Gene3D" id="3.40.50.2300">
    <property type="match status" value="1"/>
</dbReference>
<dbReference type="InterPro" id="IPR001789">
    <property type="entry name" value="Sig_transdc_resp-reg_receiver"/>
</dbReference>
<dbReference type="GO" id="GO:0000160">
    <property type="term" value="P:phosphorelay signal transduction system"/>
    <property type="evidence" value="ECO:0007669"/>
    <property type="project" value="InterPro"/>
</dbReference>
<name>A0AAU7BS41_9FLAO</name>
<dbReference type="AlphaFoldDB" id="A0AAU7BS41"/>
<keyword evidence="2" id="KW-0238">DNA-binding</keyword>
<dbReference type="InterPro" id="IPR000792">
    <property type="entry name" value="Tscrpt_reg_LuxR_C"/>
</dbReference>
<dbReference type="PROSITE" id="PS50110">
    <property type="entry name" value="RESPONSE_REGULATORY"/>
    <property type="match status" value="1"/>
</dbReference>
<dbReference type="Gene3D" id="1.10.10.10">
    <property type="entry name" value="Winged helix-like DNA-binding domain superfamily/Winged helix DNA-binding domain"/>
    <property type="match status" value="1"/>
</dbReference>
<dbReference type="SMART" id="SM00421">
    <property type="entry name" value="HTH_LUXR"/>
    <property type="match status" value="1"/>
</dbReference>
<dbReference type="Pfam" id="PF00196">
    <property type="entry name" value="GerE"/>
    <property type="match status" value="1"/>
</dbReference>
<proteinExistence type="predicted"/>
<evidence type="ECO:0000256" key="1">
    <source>
        <dbReference type="ARBA" id="ARBA00022553"/>
    </source>
</evidence>
<sequence length="207" mass="23824">MNPSIIIADDHPLVLKGLQDFLFEKKYNIIDSATDGKEAYKLIVKHEPDIAILDIRMPHLTGIEIAELCQGKLDTKIVLITFEKSSAFYKQAKQYNIYGYLLKEFALVEIENCLKAVVKGTPYFSKEIENQFSIEQNNIDINSLTPSEKRILKLITQNKTAKEIASILNVSYRTVEKHKSHIIKKFRLEPKHNSLLLFAKENENFLL</sequence>
<evidence type="ECO:0000256" key="3">
    <source>
        <dbReference type="PROSITE-ProRule" id="PRU00169"/>
    </source>
</evidence>
<keyword evidence="1 3" id="KW-0597">Phosphoprotein</keyword>
<dbReference type="SUPFAM" id="SSF52172">
    <property type="entry name" value="CheY-like"/>
    <property type="match status" value="1"/>
</dbReference>
<feature type="domain" description="HTH luxR-type" evidence="4">
    <location>
        <begin position="137"/>
        <end position="202"/>
    </location>
</feature>
<evidence type="ECO:0000259" key="4">
    <source>
        <dbReference type="PROSITE" id="PS50043"/>
    </source>
</evidence>
<dbReference type="GO" id="GO:0003677">
    <property type="term" value="F:DNA binding"/>
    <property type="evidence" value="ECO:0007669"/>
    <property type="project" value="UniProtKB-KW"/>
</dbReference>
<dbReference type="PANTHER" id="PTHR45566">
    <property type="entry name" value="HTH-TYPE TRANSCRIPTIONAL REGULATOR YHJB-RELATED"/>
    <property type="match status" value="1"/>
</dbReference>
<feature type="domain" description="Response regulatory" evidence="5">
    <location>
        <begin position="4"/>
        <end position="118"/>
    </location>
</feature>
<gene>
    <name evidence="6" type="ORF">ABGB03_13265</name>
</gene>
<dbReference type="PANTHER" id="PTHR45566:SF2">
    <property type="entry name" value="NARL SUBFAMILY"/>
    <property type="match status" value="1"/>
</dbReference>
<dbReference type="SMART" id="SM00448">
    <property type="entry name" value="REC"/>
    <property type="match status" value="1"/>
</dbReference>
<evidence type="ECO:0000259" key="5">
    <source>
        <dbReference type="PROSITE" id="PS50110"/>
    </source>
</evidence>
<evidence type="ECO:0000256" key="2">
    <source>
        <dbReference type="ARBA" id="ARBA00023125"/>
    </source>
</evidence>
<dbReference type="PROSITE" id="PS50043">
    <property type="entry name" value="HTH_LUXR_2"/>
    <property type="match status" value="1"/>
</dbReference>
<dbReference type="Pfam" id="PF00072">
    <property type="entry name" value="Response_reg"/>
    <property type="match status" value="1"/>
</dbReference>
<dbReference type="InterPro" id="IPR011006">
    <property type="entry name" value="CheY-like_superfamily"/>
</dbReference>
<dbReference type="RefSeq" id="WP_347923054.1">
    <property type="nucleotide sequence ID" value="NZ_CP157199.1"/>
</dbReference>
<dbReference type="EMBL" id="CP157199">
    <property type="protein sequence ID" value="XBG60825.1"/>
    <property type="molecule type" value="Genomic_DNA"/>
</dbReference>
<dbReference type="InterPro" id="IPR016032">
    <property type="entry name" value="Sig_transdc_resp-reg_C-effctor"/>
</dbReference>